<name>A0A2L1IX80_9CAUD</name>
<dbReference type="Proteomes" id="UP000240601">
    <property type="component" value="Segment"/>
</dbReference>
<accession>A0A2L1IX80</accession>
<sequence>MKTYLIEVQETKTTTYSVRAESEQEAKNRYPEVGVPIHSEHERSEPAFVGMDEE</sequence>
<gene>
    <name evidence="2" type="ORF">SEA_FLAPPER_77</name>
</gene>
<feature type="compositionally biased region" description="Basic and acidic residues" evidence="1">
    <location>
        <begin position="20"/>
        <end position="30"/>
    </location>
</feature>
<reference evidence="2 3" key="1">
    <citation type="submission" date="2018-01" db="EMBL/GenBank/DDBJ databases">
        <authorList>
            <person name="Freeman E."/>
            <person name="St-Pierre M."/>
            <person name="Tero B."/>
            <person name="Wilson B."/>
            <person name="King B."/>
            <person name="Molloy S.D."/>
            <person name="Garlena R.A."/>
            <person name="Russell D.A."/>
            <person name="Pope W.H."/>
            <person name="Jacobs-Sera D."/>
            <person name="Hendrix R.W."/>
            <person name="Hatfull G.F."/>
        </authorList>
    </citation>
    <scope>NUCLEOTIDE SEQUENCE [LARGE SCALE GENOMIC DNA]</scope>
</reference>
<evidence type="ECO:0000313" key="2">
    <source>
        <dbReference type="EMBL" id="AVD99820.1"/>
    </source>
</evidence>
<organism evidence="2 3">
    <name type="scientific">Gordonia phage Flapper</name>
    <dbReference type="NCBI Taxonomy" id="2079415"/>
    <lineage>
        <taxon>Viruses</taxon>
        <taxon>Duplodnaviria</taxon>
        <taxon>Heunggongvirae</taxon>
        <taxon>Uroviricota</taxon>
        <taxon>Caudoviricetes</taxon>
        <taxon>Zierdtviridae</taxon>
        <taxon>Emilbogenvirinae</taxon>
        <taxon>Gruunavirus</taxon>
        <taxon>Gruunavirus flapper</taxon>
    </lineage>
</organism>
<keyword evidence="3" id="KW-1185">Reference proteome</keyword>
<dbReference type="EMBL" id="MG757157">
    <property type="protein sequence ID" value="AVD99820.1"/>
    <property type="molecule type" value="Genomic_DNA"/>
</dbReference>
<protein>
    <submittedName>
        <fullName evidence="2">Uncharacterized protein</fullName>
    </submittedName>
</protein>
<evidence type="ECO:0000256" key="1">
    <source>
        <dbReference type="SAM" id="MobiDB-lite"/>
    </source>
</evidence>
<feature type="region of interest" description="Disordered" evidence="1">
    <location>
        <begin position="17"/>
        <end position="54"/>
    </location>
</feature>
<evidence type="ECO:0000313" key="3">
    <source>
        <dbReference type="Proteomes" id="UP000240601"/>
    </source>
</evidence>
<proteinExistence type="predicted"/>